<feature type="region of interest" description="Disordered" evidence="1">
    <location>
        <begin position="356"/>
        <end position="387"/>
    </location>
</feature>
<evidence type="ECO:0000313" key="4">
    <source>
        <dbReference type="EMBL" id="SPF68141.1"/>
    </source>
</evidence>
<dbReference type="EMBL" id="OMOH01000004">
    <property type="protein sequence ID" value="SPF68141.1"/>
    <property type="molecule type" value="Genomic_DNA"/>
</dbReference>
<proteinExistence type="predicted"/>
<name>A0A375I1Y6_9ACTN</name>
<dbReference type="AlphaFoldDB" id="A0A375I1Y6"/>
<keyword evidence="5" id="KW-1185">Reference proteome</keyword>
<evidence type="ECO:0000256" key="1">
    <source>
        <dbReference type="SAM" id="MobiDB-lite"/>
    </source>
</evidence>
<feature type="transmembrane region" description="Helical" evidence="2">
    <location>
        <begin position="210"/>
        <end position="236"/>
    </location>
</feature>
<feature type="transmembrane region" description="Helical" evidence="2">
    <location>
        <begin position="6"/>
        <end position="25"/>
    </location>
</feature>
<feature type="domain" description="VanZ-like" evidence="3">
    <location>
        <begin position="46"/>
        <end position="183"/>
    </location>
</feature>
<dbReference type="RefSeq" id="WP_182858587.1">
    <property type="nucleotide sequence ID" value="NZ_OMOH01000004.1"/>
</dbReference>
<dbReference type="InterPro" id="IPR006976">
    <property type="entry name" value="VanZ-like"/>
</dbReference>
<sequence length="387" mass="41200">MLDQAITSVLVGGALSLVMSVPLVIHQYRRFGRLSAGRLAWTVLTVIYLTALIAYTLFPLPAMTEAFCAGRSREFLLNPVTYFADMARHLAGMSPMEALASWDVRQMVLNVALFVPLGLICREFMGWGPLRSLVTGFGVSLFIELTQFTGNWGLAPCPYRIADINDLMTNTAGTLVGIGIAALTPRLVADAGHLAARRGEARPVTRARRWLGMALDGIYWSWAFLLGMACGVVAWTGLHGLPMNARLDYGNEIQRWGLVGAVAAEFVIIAVPALVGSGASLGQRTVYLRPAPASRLRLVARAMVVGGAMCLVSNLQPVMTSLWTIAAVASVWFDTRGISGLITGCRIIDARSLDGEPARPAEEQADSGPAGGGGLVSLASRGDPASS</sequence>
<organism evidence="4 5">
    <name type="scientific">Propionibacterium ruminifibrarum</name>
    <dbReference type="NCBI Taxonomy" id="1962131"/>
    <lineage>
        <taxon>Bacteria</taxon>
        <taxon>Bacillati</taxon>
        <taxon>Actinomycetota</taxon>
        <taxon>Actinomycetes</taxon>
        <taxon>Propionibacteriales</taxon>
        <taxon>Propionibacteriaceae</taxon>
        <taxon>Propionibacterium</taxon>
    </lineage>
</organism>
<evidence type="ECO:0000256" key="2">
    <source>
        <dbReference type="SAM" id="Phobius"/>
    </source>
</evidence>
<dbReference type="InterPro" id="IPR053150">
    <property type="entry name" value="Teicoplanin_resist-assoc"/>
</dbReference>
<evidence type="ECO:0000313" key="5">
    <source>
        <dbReference type="Proteomes" id="UP000265962"/>
    </source>
</evidence>
<accession>A0A375I1Y6</accession>
<protein>
    <submittedName>
        <fullName evidence="4">VanZ-like</fullName>
    </submittedName>
</protein>
<dbReference type="PANTHER" id="PTHR36834:SF1">
    <property type="entry name" value="INTEGRAL MEMBRANE PROTEIN"/>
    <property type="match status" value="1"/>
</dbReference>
<gene>
    <name evidence="4" type="ORF">PROPJV5_1084</name>
</gene>
<feature type="transmembrane region" description="Helical" evidence="2">
    <location>
        <begin position="256"/>
        <end position="277"/>
    </location>
</feature>
<evidence type="ECO:0000259" key="3">
    <source>
        <dbReference type="Pfam" id="PF04892"/>
    </source>
</evidence>
<dbReference type="Proteomes" id="UP000265962">
    <property type="component" value="Unassembled WGS sequence"/>
</dbReference>
<dbReference type="PANTHER" id="PTHR36834">
    <property type="entry name" value="MEMBRANE PROTEIN-RELATED"/>
    <property type="match status" value="1"/>
</dbReference>
<keyword evidence="2" id="KW-1133">Transmembrane helix</keyword>
<reference evidence="5" key="1">
    <citation type="submission" date="2018-02" db="EMBL/GenBank/DDBJ databases">
        <authorList>
            <person name="Hornung B."/>
        </authorList>
    </citation>
    <scope>NUCLEOTIDE SEQUENCE [LARGE SCALE GENOMIC DNA]</scope>
</reference>
<dbReference type="Pfam" id="PF04892">
    <property type="entry name" value="VanZ"/>
    <property type="match status" value="1"/>
</dbReference>
<keyword evidence="2" id="KW-0472">Membrane</keyword>
<feature type="transmembrane region" description="Helical" evidence="2">
    <location>
        <begin position="37"/>
        <end position="58"/>
    </location>
</feature>
<keyword evidence="2" id="KW-0812">Transmembrane</keyword>
<feature type="transmembrane region" description="Helical" evidence="2">
    <location>
        <begin position="133"/>
        <end position="155"/>
    </location>
</feature>